<accession>C1N805</accession>
<evidence type="ECO:0000256" key="1">
    <source>
        <dbReference type="ARBA" id="ARBA00004308"/>
    </source>
</evidence>
<dbReference type="PIRSF" id="PIRSF005992">
    <property type="entry name" value="Clathrin_mu"/>
    <property type="match status" value="1"/>
</dbReference>
<dbReference type="STRING" id="564608.C1N805"/>
<dbReference type="GO" id="GO:0016192">
    <property type="term" value="P:vesicle-mediated transport"/>
    <property type="evidence" value="ECO:0007669"/>
    <property type="project" value="InterPro"/>
</dbReference>
<keyword evidence="2 5" id="KW-0813">Transport</keyword>
<evidence type="ECO:0000256" key="5">
    <source>
        <dbReference type="PIRNR" id="PIRNR005992"/>
    </source>
</evidence>
<dbReference type="OrthoDB" id="10259133at2759"/>
<reference evidence="7 8" key="1">
    <citation type="journal article" date="2009" name="Science">
        <title>Green evolution and dynamic adaptations revealed by genomes of the marine picoeukaryotes Micromonas.</title>
        <authorList>
            <person name="Worden A.Z."/>
            <person name="Lee J.H."/>
            <person name="Mock T."/>
            <person name="Rouze P."/>
            <person name="Simmons M.P."/>
            <person name="Aerts A.L."/>
            <person name="Allen A.E."/>
            <person name="Cuvelier M.L."/>
            <person name="Derelle E."/>
            <person name="Everett M.V."/>
            <person name="Foulon E."/>
            <person name="Grimwood J."/>
            <person name="Gundlach H."/>
            <person name="Henrissat B."/>
            <person name="Napoli C."/>
            <person name="McDonald S.M."/>
            <person name="Parker M.S."/>
            <person name="Rombauts S."/>
            <person name="Salamov A."/>
            <person name="Von Dassow P."/>
            <person name="Badger J.H."/>
            <person name="Coutinho P.M."/>
            <person name="Demir E."/>
            <person name="Dubchak I."/>
            <person name="Gentemann C."/>
            <person name="Eikrem W."/>
            <person name="Gready J.E."/>
            <person name="John U."/>
            <person name="Lanier W."/>
            <person name="Lindquist E.A."/>
            <person name="Lucas S."/>
            <person name="Mayer K.F."/>
            <person name="Moreau H."/>
            <person name="Not F."/>
            <person name="Otillar R."/>
            <person name="Panaud O."/>
            <person name="Pangilinan J."/>
            <person name="Paulsen I."/>
            <person name="Piegu B."/>
            <person name="Poliakov A."/>
            <person name="Robbens S."/>
            <person name="Schmutz J."/>
            <person name="Toulza E."/>
            <person name="Wyss T."/>
            <person name="Zelensky A."/>
            <person name="Zhou K."/>
            <person name="Armbrust E.V."/>
            <person name="Bhattacharya D."/>
            <person name="Goodenough U.W."/>
            <person name="Van de Peer Y."/>
            <person name="Grigoriev I.V."/>
        </authorList>
    </citation>
    <scope>NUCLEOTIDE SEQUENCE [LARGE SCALE GENOMIC DNA]</scope>
    <source>
        <strain evidence="7 8">CCMP1545</strain>
    </source>
</reference>
<dbReference type="PRINTS" id="PR00314">
    <property type="entry name" value="CLATHRINADPT"/>
</dbReference>
<evidence type="ECO:0000313" key="8">
    <source>
        <dbReference type="Proteomes" id="UP000001876"/>
    </source>
</evidence>
<comment type="subcellular location">
    <subcellularLocation>
        <location evidence="1">Endomembrane system</location>
    </subcellularLocation>
</comment>
<dbReference type="InterPro" id="IPR001392">
    <property type="entry name" value="Clathrin_mu"/>
</dbReference>
<dbReference type="FunFam" id="3.30.450.60:FF:000002">
    <property type="entry name" value="AP-2 complex subunit mu, putative"/>
    <property type="match status" value="1"/>
</dbReference>
<proteinExistence type="inferred from homology"/>
<evidence type="ECO:0000313" key="7">
    <source>
        <dbReference type="EMBL" id="EEH51808.1"/>
    </source>
</evidence>
<dbReference type="GO" id="GO:0006886">
    <property type="term" value="P:intracellular protein transport"/>
    <property type="evidence" value="ECO:0007669"/>
    <property type="project" value="UniProtKB-UniRule"/>
</dbReference>
<dbReference type="PANTHER" id="PTHR10529">
    <property type="entry name" value="AP COMPLEX SUBUNIT MU"/>
    <property type="match status" value="1"/>
</dbReference>
<dbReference type="InterPro" id="IPR028565">
    <property type="entry name" value="MHD"/>
</dbReference>
<keyword evidence="3 5" id="KW-0653">Protein transport</keyword>
<sequence>MISQLFILSPRGDVIIKKEYRHDVPKTSPETFFRAVRFWKDAERAPAVFAEDGVHYLHVKANGLFLATTTRKNVSPSHVLELLHRVAKVIKDYCGVMNEDALRKNSVLAYELLDEMIDRGYAQSTSTEALKRHVFNEPSTPASSATTGAGAAAARASAAVKRASTPYGVFKGVVKAGIEYGKEAAAAKAAPTHTPGGTARRDATQRSVLATARDKARGGSRNEIFVDVVEKISVCFAASGATLTSEVDGCVQIRNFLHGSPEIKLALPEDLAIGGRDFATAVGGDYGFGSGGASGMATLLDDCNFHESADLSNFDVDRTIALTPPEGEFSLMNYRASCDFDPPFKVRVTVDETTPYKITAVITIKATYPSKCACTGMVVKFPTPQRAINANPTLEPGATPGTQHAAFSSQDKAVTWQFKKFTGGAEHTLRVNVSIPEERLPNARKELGPVSMHFTIPMFNVSRVGVRYLQIGGGSSGGGAGAGAQGKGKGPHRWVRYVTKSSSYVCRV</sequence>
<evidence type="ECO:0000256" key="2">
    <source>
        <dbReference type="ARBA" id="ARBA00022448"/>
    </source>
</evidence>
<dbReference type="CDD" id="cd09253">
    <property type="entry name" value="AP-4_Mu4_Cterm"/>
    <property type="match status" value="1"/>
</dbReference>
<organism evidence="8">
    <name type="scientific">Micromonas pusilla (strain CCMP1545)</name>
    <name type="common">Picoplanktonic green alga</name>
    <dbReference type="NCBI Taxonomy" id="564608"/>
    <lineage>
        <taxon>Eukaryota</taxon>
        <taxon>Viridiplantae</taxon>
        <taxon>Chlorophyta</taxon>
        <taxon>Mamiellophyceae</taxon>
        <taxon>Mamiellales</taxon>
        <taxon>Mamiellaceae</taxon>
        <taxon>Micromonas</taxon>
    </lineage>
</organism>
<comment type="similarity">
    <text evidence="5">Belongs to the adaptor complexes medium subunit family.</text>
</comment>
<dbReference type="EMBL" id="GG663750">
    <property type="protein sequence ID" value="EEH51808.1"/>
    <property type="molecule type" value="Genomic_DNA"/>
</dbReference>
<name>C1N805_MICPC</name>
<dbReference type="SUPFAM" id="SSF49447">
    <property type="entry name" value="Second domain of Mu2 adaptin subunit (ap50) of ap2 adaptor"/>
    <property type="match status" value="1"/>
</dbReference>
<dbReference type="Proteomes" id="UP000001876">
    <property type="component" value="Unassembled WGS sequence"/>
</dbReference>
<dbReference type="SUPFAM" id="SSF64356">
    <property type="entry name" value="SNARE-like"/>
    <property type="match status" value="1"/>
</dbReference>
<keyword evidence="8" id="KW-1185">Reference proteome</keyword>
<dbReference type="GO" id="GO:0030131">
    <property type="term" value="C:clathrin adaptor complex"/>
    <property type="evidence" value="ECO:0007669"/>
    <property type="project" value="UniProtKB-UniRule"/>
</dbReference>
<dbReference type="InterPro" id="IPR036168">
    <property type="entry name" value="AP2_Mu_C_sf"/>
</dbReference>
<dbReference type="Gene3D" id="2.60.40.1170">
    <property type="entry name" value="Mu homology domain, subdomain B"/>
    <property type="match status" value="2"/>
</dbReference>
<dbReference type="InterPro" id="IPR050431">
    <property type="entry name" value="Adaptor_comp_med_subunit"/>
</dbReference>
<gene>
    <name evidence="7" type="ORF">MICPUCDRAFT_66259</name>
</gene>
<feature type="domain" description="MHD" evidence="6">
    <location>
        <begin position="221"/>
        <end position="507"/>
    </location>
</feature>
<dbReference type="AlphaFoldDB" id="C1N805"/>
<evidence type="ECO:0000259" key="6">
    <source>
        <dbReference type="PROSITE" id="PS51072"/>
    </source>
</evidence>
<dbReference type="eggNOG" id="KOG0937">
    <property type="taxonomic scope" value="Eukaryota"/>
</dbReference>
<dbReference type="PROSITE" id="PS51072">
    <property type="entry name" value="MHD"/>
    <property type="match status" value="1"/>
</dbReference>
<dbReference type="KEGG" id="mpp:MICPUCDRAFT_66259"/>
<dbReference type="Pfam" id="PF00928">
    <property type="entry name" value="Adap_comp_sub"/>
    <property type="match status" value="1"/>
</dbReference>
<evidence type="ECO:0000256" key="4">
    <source>
        <dbReference type="ARBA" id="ARBA00023136"/>
    </source>
</evidence>
<protein>
    <submittedName>
        <fullName evidence="7">Predicted protein</fullName>
    </submittedName>
</protein>
<dbReference type="RefSeq" id="XP_003064186.1">
    <property type="nucleotide sequence ID" value="XM_003064140.1"/>
</dbReference>
<dbReference type="InterPro" id="IPR011012">
    <property type="entry name" value="Longin-like_dom_sf"/>
</dbReference>
<keyword evidence="4" id="KW-0472">Membrane</keyword>
<dbReference type="Gene3D" id="3.30.450.60">
    <property type="match status" value="1"/>
</dbReference>
<dbReference type="OMA" id="DYGYIQN"/>
<evidence type="ECO:0000256" key="3">
    <source>
        <dbReference type="ARBA" id="ARBA00022927"/>
    </source>
</evidence>
<dbReference type="GeneID" id="9689438"/>
<dbReference type="GO" id="GO:0012505">
    <property type="term" value="C:endomembrane system"/>
    <property type="evidence" value="ECO:0007669"/>
    <property type="project" value="UniProtKB-SubCell"/>
</dbReference>
<dbReference type="CDD" id="cd14838">
    <property type="entry name" value="AP4_Mu_N"/>
    <property type="match status" value="1"/>
</dbReference>